<dbReference type="InterPro" id="IPR002575">
    <property type="entry name" value="Aminoglycoside_PTrfase"/>
</dbReference>
<evidence type="ECO:0000313" key="4">
    <source>
        <dbReference type="Proteomes" id="UP000452293"/>
    </source>
</evidence>
<dbReference type="PANTHER" id="PTHR21064">
    <property type="entry name" value="AMINOGLYCOSIDE PHOSPHOTRANSFERASE DOMAIN-CONTAINING PROTEIN-RELATED"/>
    <property type="match status" value="1"/>
</dbReference>
<dbReference type="SUPFAM" id="SSF56112">
    <property type="entry name" value="Protein kinase-like (PK-like)"/>
    <property type="match status" value="1"/>
</dbReference>
<dbReference type="InterPro" id="IPR050249">
    <property type="entry name" value="Pseudomonas-type_ThrB"/>
</dbReference>
<name>A0ABW9X8H1_9FIRM</name>
<keyword evidence="4" id="KW-1185">Reference proteome</keyword>
<evidence type="ECO:0000313" key="3">
    <source>
        <dbReference type="EMBL" id="MZL78649.1"/>
    </source>
</evidence>
<evidence type="ECO:0000259" key="2">
    <source>
        <dbReference type="Pfam" id="PF01636"/>
    </source>
</evidence>
<organism evidence="3 4">
    <name type="scientific">Blautia massiliensis</name>
    <name type="common">ex Durand et al. 2017</name>
    <dbReference type="NCBI Taxonomy" id="1737424"/>
    <lineage>
        <taxon>Bacteria</taxon>
        <taxon>Bacillati</taxon>
        <taxon>Bacillota</taxon>
        <taxon>Clostridia</taxon>
        <taxon>Lachnospirales</taxon>
        <taxon>Lachnospiraceae</taxon>
        <taxon>Blautia</taxon>
    </lineage>
</organism>
<sequence length="333" mass="39304">MMTRLQNELKTHYDFLIDDCTINKYNKRCYIVSSYEKKYVLKVMNINTGVQRLDGIIRACMKVRECGIQTPEFISSNNGQAYFTIANDMYVLYSWLDGIVLDIESVSYENIFEMAKSFSTIVAALSVLPTENRKQGYYWNRDMLDKHIDEALELKKQIEDSVMKKLLGWKISRMITLKSEKMDYVKLLTWQNSHGDFHLEQVLYNKNGKISGILDFENYSCQPIVYELIKCYYLAIDCKINTQTLLVLAKYINVFMLNCTLKYEDIFYMHDILYTKIITSLYWFVVYKEDPLNFEIKNQALKVTKLAMNIEKNQQLLREMLPEMCFDGIVKNE</sequence>
<dbReference type="Gene3D" id="3.30.200.20">
    <property type="entry name" value="Phosphorylase Kinase, domain 1"/>
    <property type="match status" value="1"/>
</dbReference>
<dbReference type="PANTHER" id="PTHR21064:SF6">
    <property type="entry name" value="AMINOGLYCOSIDE PHOSPHOTRANSFERASE DOMAIN-CONTAINING PROTEIN"/>
    <property type="match status" value="1"/>
</dbReference>
<gene>
    <name evidence="3" type="ORF">GT718_15125</name>
</gene>
<feature type="domain" description="Aminoglycoside phosphotransferase" evidence="2">
    <location>
        <begin position="30"/>
        <end position="233"/>
    </location>
</feature>
<comment type="caution">
    <text evidence="3">The sequence shown here is derived from an EMBL/GenBank/DDBJ whole genome shotgun (WGS) entry which is preliminary data.</text>
</comment>
<dbReference type="EMBL" id="WWVW01000034">
    <property type="protein sequence ID" value="MZL78649.1"/>
    <property type="molecule type" value="Genomic_DNA"/>
</dbReference>
<dbReference type="Pfam" id="PF01636">
    <property type="entry name" value="APH"/>
    <property type="match status" value="1"/>
</dbReference>
<evidence type="ECO:0000256" key="1">
    <source>
        <dbReference type="ARBA" id="ARBA00038240"/>
    </source>
</evidence>
<dbReference type="Gene3D" id="3.90.1200.10">
    <property type="match status" value="1"/>
</dbReference>
<dbReference type="Proteomes" id="UP000452293">
    <property type="component" value="Unassembled WGS sequence"/>
</dbReference>
<reference evidence="3 4" key="1">
    <citation type="journal article" date="2019" name="Nat. Med.">
        <title>A library of human gut bacterial isolates paired with longitudinal multiomics data enables mechanistic microbiome research.</title>
        <authorList>
            <person name="Poyet M."/>
            <person name="Groussin M."/>
            <person name="Gibbons S.M."/>
            <person name="Avila-Pacheco J."/>
            <person name="Jiang X."/>
            <person name="Kearney S.M."/>
            <person name="Perrotta A.R."/>
            <person name="Berdy B."/>
            <person name="Zhao S."/>
            <person name="Lieberman T.D."/>
            <person name="Swanson P.K."/>
            <person name="Smith M."/>
            <person name="Roesemann S."/>
            <person name="Alexander J.E."/>
            <person name="Rich S.A."/>
            <person name="Livny J."/>
            <person name="Vlamakis H."/>
            <person name="Clish C."/>
            <person name="Bullock K."/>
            <person name="Deik A."/>
            <person name="Scott J."/>
            <person name="Pierce K.A."/>
            <person name="Xavier R.J."/>
            <person name="Alm E.J."/>
        </authorList>
    </citation>
    <scope>NUCLEOTIDE SEQUENCE [LARGE SCALE GENOMIC DNA]</scope>
    <source>
        <strain evidence="3 4">BIOML-A1</strain>
    </source>
</reference>
<protein>
    <submittedName>
        <fullName evidence="3">Phosphotransferase</fullName>
    </submittedName>
</protein>
<proteinExistence type="inferred from homology"/>
<dbReference type="InterPro" id="IPR011009">
    <property type="entry name" value="Kinase-like_dom_sf"/>
</dbReference>
<comment type="similarity">
    <text evidence="1">Belongs to the pseudomonas-type ThrB family.</text>
</comment>
<accession>A0ABW9X8H1</accession>